<feature type="domain" description="HTH marR-type" evidence="4">
    <location>
        <begin position="1"/>
        <end position="141"/>
    </location>
</feature>
<dbReference type="SMART" id="SM00347">
    <property type="entry name" value="HTH_MARR"/>
    <property type="match status" value="1"/>
</dbReference>
<dbReference type="InterPro" id="IPR039422">
    <property type="entry name" value="MarR/SlyA-like"/>
</dbReference>
<organism evidence="5 6">
    <name type="scientific">Brevibacterium aurantiacum</name>
    <dbReference type="NCBI Taxonomy" id="273384"/>
    <lineage>
        <taxon>Bacteria</taxon>
        <taxon>Bacillati</taxon>
        <taxon>Actinomycetota</taxon>
        <taxon>Actinomycetes</taxon>
        <taxon>Micrococcales</taxon>
        <taxon>Brevibacteriaceae</taxon>
        <taxon>Brevibacterium</taxon>
    </lineage>
</organism>
<gene>
    <name evidence="5" type="ORF">FO013_18790</name>
</gene>
<evidence type="ECO:0000259" key="4">
    <source>
        <dbReference type="PROSITE" id="PS50995"/>
    </source>
</evidence>
<dbReference type="InterPro" id="IPR036390">
    <property type="entry name" value="WH_DNA-bd_sf"/>
</dbReference>
<dbReference type="InterPro" id="IPR000835">
    <property type="entry name" value="HTH_MarR-typ"/>
</dbReference>
<dbReference type="PANTHER" id="PTHR33164">
    <property type="entry name" value="TRANSCRIPTIONAL REGULATOR, MARR FAMILY"/>
    <property type="match status" value="1"/>
</dbReference>
<dbReference type="AlphaFoldDB" id="A0A556C5V5"/>
<dbReference type="InterPro" id="IPR023187">
    <property type="entry name" value="Tscrpt_reg_MarR-type_CS"/>
</dbReference>
<reference evidence="5 6" key="1">
    <citation type="submission" date="2019-07" db="EMBL/GenBank/DDBJ databases">
        <title>Draft genome sequence of Brevibacterium aurantiacum XU54 isolated from Xinjiang China.</title>
        <authorList>
            <person name="Xu X."/>
        </authorList>
    </citation>
    <scope>NUCLEOTIDE SEQUENCE [LARGE SCALE GENOMIC DNA]</scope>
    <source>
        <strain evidence="5 6">XU54</strain>
    </source>
</reference>
<keyword evidence="6" id="KW-1185">Reference proteome</keyword>
<keyword evidence="3" id="KW-0804">Transcription</keyword>
<dbReference type="GO" id="GO:0003700">
    <property type="term" value="F:DNA-binding transcription factor activity"/>
    <property type="evidence" value="ECO:0007669"/>
    <property type="project" value="InterPro"/>
</dbReference>
<dbReference type="PROSITE" id="PS50995">
    <property type="entry name" value="HTH_MARR_2"/>
    <property type="match status" value="1"/>
</dbReference>
<dbReference type="PROSITE" id="PS01117">
    <property type="entry name" value="HTH_MARR_1"/>
    <property type="match status" value="1"/>
</dbReference>
<dbReference type="InterPro" id="IPR036388">
    <property type="entry name" value="WH-like_DNA-bd_sf"/>
</dbReference>
<evidence type="ECO:0000256" key="2">
    <source>
        <dbReference type="ARBA" id="ARBA00023125"/>
    </source>
</evidence>
<proteinExistence type="predicted"/>
<evidence type="ECO:0000256" key="1">
    <source>
        <dbReference type="ARBA" id="ARBA00023015"/>
    </source>
</evidence>
<sequence length="150" mass="16546">MELAGCGPITVWRRMLEKHADLVDTLEAKLRADHGLTATEFDVLINIPSTTTIRHRELLHQIVLSRSALSRLLGRLETRGLVTQTSDSTDQRGVCVELTPDGLRLKRESARTNADIVRTAFAGLTEENLSVLLDLVDQIQPSPAEPSGPR</sequence>
<keyword evidence="1" id="KW-0805">Transcription regulation</keyword>
<dbReference type="RefSeq" id="WP_143924095.1">
    <property type="nucleotide sequence ID" value="NZ_VLTK01000014.1"/>
</dbReference>
<dbReference type="Proteomes" id="UP000316406">
    <property type="component" value="Unassembled WGS sequence"/>
</dbReference>
<accession>A0A556C5V5</accession>
<dbReference type="PRINTS" id="PR00598">
    <property type="entry name" value="HTHMARR"/>
</dbReference>
<dbReference type="OrthoDB" id="3178168at2"/>
<evidence type="ECO:0000313" key="6">
    <source>
        <dbReference type="Proteomes" id="UP000316406"/>
    </source>
</evidence>
<protein>
    <submittedName>
        <fullName evidence="5">MarR family transcriptional regulator</fullName>
    </submittedName>
</protein>
<comment type="caution">
    <text evidence="5">The sequence shown here is derived from an EMBL/GenBank/DDBJ whole genome shotgun (WGS) entry which is preliminary data.</text>
</comment>
<evidence type="ECO:0000313" key="5">
    <source>
        <dbReference type="EMBL" id="TSI12834.1"/>
    </source>
</evidence>
<dbReference type="EMBL" id="VLTK01000014">
    <property type="protein sequence ID" value="TSI12834.1"/>
    <property type="molecule type" value="Genomic_DNA"/>
</dbReference>
<dbReference type="Gene3D" id="1.10.10.10">
    <property type="entry name" value="Winged helix-like DNA-binding domain superfamily/Winged helix DNA-binding domain"/>
    <property type="match status" value="1"/>
</dbReference>
<dbReference type="GO" id="GO:0006950">
    <property type="term" value="P:response to stress"/>
    <property type="evidence" value="ECO:0007669"/>
    <property type="project" value="TreeGrafter"/>
</dbReference>
<dbReference type="SUPFAM" id="SSF46785">
    <property type="entry name" value="Winged helix' DNA-binding domain"/>
    <property type="match status" value="1"/>
</dbReference>
<keyword evidence="2" id="KW-0238">DNA-binding</keyword>
<dbReference type="PANTHER" id="PTHR33164:SF99">
    <property type="entry name" value="MARR FAMILY REGULATORY PROTEIN"/>
    <property type="match status" value="1"/>
</dbReference>
<dbReference type="Pfam" id="PF01047">
    <property type="entry name" value="MarR"/>
    <property type="match status" value="1"/>
</dbReference>
<dbReference type="GO" id="GO:0003677">
    <property type="term" value="F:DNA binding"/>
    <property type="evidence" value="ECO:0007669"/>
    <property type="project" value="UniProtKB-KW"/>
</dbReference>
<evidence type="ECO:0000256" key="3">
    <source>
        <dbReference type="ARBA" id="ARBA00023163"/>
    </source>
</evidence>
<name>A0A556C5V5_BREAU</name>